<dbReference type="Gene3D" id="3.10.20.90">
    <property type="entry name" value="Phosphatidylinositol 3-kinase Catalytic Subunit, Chain A, domain 1"/>
    <property type="match status" value="1"/>
</dbReference>
<dbReference type="SMART" id="SM00213">
    <property type="entry name" value="UBQ"/>
    <property type="match status" value="1"/>
</dbReference>
<accession>A0A2S4VH00</accession>
<sequence length="278" mass="31359">MSLVTIWISSTDSYSERRWTPHLTIAELRAKLQPITGISAGSQRLALSINPGGTTDRSILLDNDELTLLDYGVQEGATIDVVDTDPHSAALAGQYNDVSQVEKFELPIQEYEKRSDSLLAFKIRNKLGRFNDDQNKNLKKNVTQKKNYKQISTRISVSNHPYTISSNESPLRGTLKFIGPVKFNQKHPYGSELNLMSQLSNIPPNLSCIFFTNLFSFFTLGWIKIERQKNGSVDGHPYFECPPNRGIFIQPDRVTLGDYPPLDFLTGINDDDDDDDEI</sequence>
<feature type="domain" description="Ubiquitin-like" evidence="2">
    <location>
        <begin position="24"/>
        <end position="82"/>
    </location>
</feature>
<dbReference type="EMBL" id="PKSL01000061">
    <property type="protein sequence ID" value="POW08745.1"/>
    <property type="molecule type" value="Genomic_DNA"/>
</dbReference>
<dbReference type="AlphaFoldDB" id="A0A2S4VH00"/>
<dbReference type="Proteomes" id="UP000239156">
    <property type="component" value="Unassembled WGS sequence"/>
</dbReference>
<dbReference type="InterPro" id="IPR000938">
    <property type="entry name" value="CAP-Gly_domain"/>
</dbReference>
<dbReference type="SUPFAM" id="SSF54236">
    <property type="entry name" value="Ubiquitin-like"/>
    <property type="match status" value="1"/>
</dbReference>
<dbReference type="SUPFAM" id="SSF74924">
    <property type="entry name" value="Cap-Gly domain"/>
    <property type="match status" value="2"/>
</dbReference>
<name>A0A2S4VH00_9BASI</name>
<evidence type="ECO:0000259" key="2">
    <source>
        <dbReference type="PROSITE" id="PS50053"/>
    </source>
</evidence>
<evidence type="ECO:0000313" key="3">
    <source>
        <dbReference type="EMBL" id="POW08745.1"/>
    </source>
</evidence>
<proteinExistence type="predicted"/>
<evidence type="ECO:0000313" key="4">
    <source>
        <dbReference type="Proteomes" id="UP000239156"/>
    </source>
</evidence>
<keyword evidence="1" id="KW-0143">Chaperone</keyword>
<dbReference type="Pfam" id="PF14560">
    <property type="entry name" value="Ubiquitin_2"/>
    <property type="match status" value="1"/>
</dbReference>
<dbReference type="PROSITE" id="PS50053">
    <property type="entry name" value="UBIQUITIN_2"/>
    <property type="match status" value="1"/>
</dbReference>
<dbReference type="InterPro" id="IPR000626">
    <property type="entry name" value="Ubiquitin-like_dom"/>
</dbReference>
<protein>
    <recommendedName>
        <fullName evidence="2">Ubiquitin-like domain-containing protein</fullName>
    </recommendedName>
</protein>
<comment type="caution">
    <text evidence="3">The sequence shown here is derived from an EMBL/GenBank/DDBJ whole genome shotgun (WGS) entry which is preliminary data.</text>
</comment>
<dbReference type="VEuPathDB" id="FungiDB:PSTT_07245"/>
<organism evidence="3 4">
    <name type="scientific">Puccinia striiformis</name>
    <dbReference type="NCBI Taxonomy" id="27350"/>
    <lineage>
        <taxon>Eukaryota</taxon>
        <taxon>Fungi</taxon>
        <taxon>Dikarya</taxon>
        <taxon>Basidiomycota</taxon>
        <taxon>Pucciniomycotina</taxon>
        <taxon>Pucciniomycetes</taxon>
        <taxon>Pucciniales</taxon>
        <taxon>Pucciniaceae</taxon>
        <taxon>Puccinia</taxon>
    </lineage>
</organism>
<reference evidence="3" key="1">
    <citation type="submission" date="2017-12" db="EMBL/GenBank/DDBJ databases">
        <title>Gene loss provides genomic basis for host adaptation in cereal stripe rust fungi.</title>
        <authorList>
            <person name="Xia C."/>
        </authorList>
    </citation>
    <scope>NUCLEOTIDE SEQUENCE [LARGE SCALE GENOMIC DNA]</scope>
    <source>
        <strain evidence="3">93-210</strain>
    </source>
</reference>
<gene>
    <name evidence="3" type="ORF">PSTT_07245</name>
</gene>
<keyword evidence="4" id="KW-1185">Reference proteome</keyword>
<evidence type="ECO:0000256" key="1">
    <source>
        <dbReference type="ARBA" id="ARBA00023186"/>
    </source>
</evidence>
<dbReference type="Pfam" id="PF01302">
    <property type="entry name" value="CAP_GLY"/>
    <property type="match status" value="1"/>
</dbReference>
<dbReference type="VEuPathDB" id="FungiDB:PSHT_05432"/>
<dbReference type="InterPro" id="IPR036859">
    <property type="entry name" value="CAP-Gly_dom_sf"/>
</dbReference>
<dbReference type="InterPro" id="IPR029071">
    <property type="entry name" value="Ubiquitin-like_domsf"/>
</dbReference>
<dbReference type="Gene3D" id="2.30.30.190">
    <property type="entry name" value="CAP Gly-rich-like domain"/>
    <property type="match status" value="1"/>
</dbReference>
<dbReference type="SMART" id="SM01052">
    <property type="entry name" value="CAP_GLY"/>
    <property type="match status" value="1"/>
</dbReference>